<evidence type="ECO:0000256" key="1">
    <source>
        <dbReference type="ARBA" id="ARBA00004123"/>
    </source>
</evidence>
<dbReference type="Pfam" id="PF10075">
    <property type="entry name" value="CSN8_PSD8_EIF3K"/>
    <property type="match status" value="1"/>
</dbReference>
<name>A0A2H8TF43_9HEMI</name>
<dbReference type="PANTHER" id="PTHR13339">
    <property type="entry name" value="COP9 SIGNALOSOME COMPLEX SUBUNIT 8"/>
    <property type="match status" value="1"/>
</dbReference>
<keyword evidence="3" id="KW-0963">Cytoplasm</keyword>
<dbReference type="GO" id="GO:0008180">
    <property type="term" value="C:COP9 signalosome"/>
    <property type="evidence" value="ECO:0007669"/>
    <property type="project" value="UniProtKB-KW"/>
</dbReference>
<dbReference type="OrthoDB" id="5351233at2759"/>
<accession>A0A2H8TF43</accession>
<evidence type="ECO:0000256" key="2">
    <source>
        <dbReference type="ARBA" id="ARBA00004496"/>
    </source>
</evidence>
<evidence type="ECO:0000256" key="4">
    <source>
        <dbReference type="ARBA" id="ARBA00022790"/>
    </source>
</evidence>
<dbReference type="Gene3D" id="1.25.40.990">
    <property type="match status" value="1"/>
</dbReference>
<comment type="subcellular location">
    <subcellularLocation>
        <location evidence="2">Cytoplasm</location>
    </subcellularLocation>
    <subcellularLocation>
        <location evidence="1">Nucleus</location>
    </subcellularLocation>
</comment>
<organism evidence="7">
    <name type="scientific">Melanaphis sacchari</name>
    <dbReference type="NCBI Taxonomy" id="742174"/>
    <lineage>
        <taxon>Eukaryota</taxon>
        <taxon>Metazoa</taxon>
        <taxon>Ecdysozoa</taxon>
        <taxon>Arthropoda</taxon>
        <taxon>Hexapoda</taxon>
        <taxon>Insecta</taxon>
        <taxon>Pterygota</taxon>
        <taxon>Neoptera</taxon>
        <taxon>Paraneoptera</taxon>
        <taxon>Hemiptera</taxon>
        <taxon>Sternorrhyncha</taxon>
        <taxon>Aphidomorpha</taxon>
        <taxon>Aphidoidea</taxon>
        <taxon>Aphididae</taxon>
        <taxon>Aphidini</taxon>
        <taxon>Melanaphis</taxon>
    </lineage>
</organism>
<dbReference type="GO" id="GO:0005737">
    <property type="term" value="C:cytoplasm"/>
    <property type="evidence" value="ECO:0007669"/>
    <property type="project" value="UniProtKB-SubCell"/>
</dbReference>
<gene>
    <name evidence="7" type="primary">cops8</name>
</gene>
<sequence>MPSPNMISEQLDVSFVIEELENDEIQEGSLTAEQYTKLFSAYLYTNELCAAKFLWRRVPESMKADPELYKVWSIGKALWSKQYTQAYELIDCKWSDVLEPIMAAIKRRIQQDTLKFISMHYENIQLDKFQTFMGVDKEQAERIVESEGWTCKDGYVLPIAISEPDLGLGGSQEILDRLVTLSSFTSYIEN</sequence>
<dbReference type="InterPro" id="IPR033464">
    <property type="entry name" value="CSN8_PSD8_EIF3K"/>
</dbReference>
<dbReference type="InterPro" id="IPR033205">
    <property type="entry name" value="COP9_CSN8"/>
</dbReference>
<evidence type="ECO:0000313" key="7">
    <source>
        <dbReference type="EMBL" id="MBW12660.1"/>
    </source>
</evidence>
<dbReference type="GO" id="GO:0000338">
    <property type="term" value="P:protein deneddylation"/>
    <property type="evidence" value="ECO:0007669"/>
    <property type="project" value="InterPro"/>
</dbReference>
<feature type="domain" description="CSN8/PSMD8/EIF3K" evidence="6">
    <location>
        <begin position="31"/>
        <end position="155"/>
    </location>
</feature>
<protein>
    <submittedName>
        <fullName evidence="7">COP9 signalosome complex subunit 8</fullName>
    </submittedName>
</protein>
<dbReference type="PANTHER" id="PTHR13339:SF0">
    <property type="entry name" value="COP9 SIGNALOSOME COMPLEX SUBUNIT 8"/>
    <property type="match status" value="1"/>
</dbReference>
<evidence type="ECO:0000256" key="3">
    <source>
        <dbReference type="ARBA" id="ARBA00022490"/>
    </source>
</evidence>
<keyword evidence="5" id="KW-0539">Nucleus</keyword>
<reference evidence="7" key="1">
    <citation type="submission" date="2017-10" db="EMBL/GenBank/DDBJ databases">
        <title>Transcriptome Assembly of Sugarcane Aphid Adults.</title>
        <authorList>
            <person name="Scully E.D."/>
            <person name="Palmer N.A."/>
            <person name="Geib S.M."/>
            <person name="Sarath G."/>
            <person name="Sattler S.E."/>
        </authorList>
    </citation>
    <scope>NUCLEOTIDE SEQUENCE</scope>
    <source>
        <tissue evidence="7">Whole body</tissue>
    </source>
</reference>
<proteinExistence type="predicted"/>
<dbReference type="AlphaFoldDB" id="A0A2H8TF43"/>
<evidence type="ECO:0000259" key="6">
    <source>
        <dbReference type="Pfam" id="PF10075"/>
    </source>
</evidence>
<dbReference type="GO" id="GO:0010387">
    <property type="term" value="P:COP9 signalosome assembly"/>
    <property type="evidence" value="ECO:0007669"/>
    <property type="project" value="InterPro"/>
</dbReference>
<keyword evidence="4" id="KW-0736">Signalosome</keyword>
<evidence type="ECO:0000256" key="5">
    <source>
        <dbReference type="ARBA" id="ARBA00023242"/>
    </source>
</evidence>
<dbReference type="EMBL" id="GFXV01000855">
    <property type="protein sequence ID" value="MBW12660.1"/>
    <property type="molecule type" value="Transcribed_RNA"/>
</dbReference>